<evidence type="ECO:0000259" key="2">
    <source>
        <dbReference type="Pfam" id="PF12770"/>
    </source>
</evidence>
<evidence type="ECO:0000313" key="4">
    <source>
        <dbReference type="Proteomes" id="UP001610335"/>
    </source>
</evidence>
<feature type="region of interest" description="Disordered" evidence="1">
    <location>
        <begin position="1654"/>
        <end position="1685"/>
    </location>
</feature>
<gene>
    <name evidence="3" type="ORF">BDW59DRAFT_160153</name>
</gene>
<keyword evidence="4" id="KW-1185">Reference proteome</keyword>
<comment type="caution">
    <text evidence="3">The sequence shown here is derived from an EMBL/GenBank/DDBJ whole genome shotgun (WGS) entry which is preliminary data.</text>
</comment>
<dbReference type="InterPro" id="IPR024983">
    <property type="entry name" value="CHAT_dom"/>
</dbReference>
<sequence length="1765" mass="195750">MDLPSLDRDVNEARLALSTLSPDDRVYATTLRDTGKLLEARYRETEDVVDLQTAIDTTKTAVEAMSEDHPDRAATLNDIATWLRARFRTTRELDDIDHTVKYARLAVAATSHDDPSRITYLKTLSLGLNVRYQERGMPGDQDEAIEVAEGLVSNTPLEHPGDAAMLNDLGMWRKQRFQRTGSIGDLRRAVALGKSAVEAASATGSDSTRITPLGNLVRWLALLYENTAALEDLSQLIWAAEEHVDCNLSDAVKRVTPLSNLVLWLHHRFTMAGDIQDLDQAIRFGRLAVGDSSTNNHLENNSSQVIKFETVNAESTHDRELLSCMHYLVNVYFKRFFAREAAEDLNQGIALAKLVLQTLPPGHHDRHAYLLTLMDMLEVRFAKSRDVRDVDERIETMYKVLDAIPRPHDHPDGIRISIALGKLLNYRSTKRGDPEDIERAIAVYIKMTDSLPRTHSSLAPSLITMSGWLVIKSDYRKDQKYLDEAIEMSNLAVGATSGHDERMENLNQLGQRLHQTFERTGSMISLEQGIAAANEALNGTPPAHPSRPVYLNSVAIYLTARHERTGSVDDLQNAIANASQAIEELPADDIRLFVPQITLANLLRLEYQRAGQIECVDRGIELLDAVVSATAISRGQLAKALNTQGNMLGLRFTRTGQTEDLLRSIEILRVALEIHQGSDSERAIILNSLATKIGYLCDQTEKVQDLHEAVRFSGMSVEATADGNITKAPKLNSLAVLLMRRFRRIGDIDDINKAVATMEHALKLTQADHVDRSLCLNTLGEALVERFERTGEHEEDLDRAIDIAKEVVEALASDHPDWPLMLQNLAQRLDQRFQYSGDIRDLHQAIDTSIKALEVLPTEHRTRLMAMARLSGGLKNRFHRLGDIEDLNRAIDLIQQSVDMVSSDHVDKASYLEHLSELLRARWEHTGALEHINRAIQISRMALDATPVDHPSHPHRLAALGLTLGNQFERTKEIEVLNESIHAITQAELAATGSSVQRAMYQISLGGRLQQRYGFLKNEADLDHAIQLFESAIEIIPVGHENRITALNSLVQLLHQRSERTGGGEDLGRASKVALMNTEETPQGHPDRAICLFTLGSTLLSQYWKTGDPDAVDRSVESFKEAWGCDNARPSVRMKCARWLGVLYAEGALWIEAATFFRKALDLLPMISPLSLPNSDKQSILAEFGGLSSMAAVAALNAGGSALEALELLELGRGVIASLVLDMRADLSDLSATHPNLAAQFISHRDVLDMPEAASVPGASSESSSWELRAKERRQREQQFHDTCNLIRSQPGFETFLLPPTTEQMLDAARLGSIVVVNVSPWRSDALILTVEGATAIHFPMLDFKQAQDISRKLQSPHLHGNQVLIWILEWAWDVVAQPCLEALGLHGPPPLDSDHIPHIWWILTGPLSHLPIHAAGRHARGSHNTVLDRAMSSYSSSIKALLHSRHKAQVHEQSTPTALLVDMGTTADQRALPFAREEIAMLEQICNQIKIEPVHPAQKRKEDVLAILKSCTVFHFAGHGKSNGSDPSRSCLLLDDWQSNPLSVADLRDNWADGQAPFLAYLSACSTGSSRHDSLADEAIHLVSACQLAGFRHVVGTLWAVSDRHCVDVARTFYGVLQKAGMTDLAVCKGLHYAVHRLRDVDVHAQEIRAAKNTRRHPLGGDNPFLNHGANARATESNNGRDAKEPVASYRGLLKLDEDWWYTQGFLSQQSLSVDPGPEQLTQGPDAMVEVLDHERDATICDSDDEDVPALGPLLWAPYFHFGV</sequence>
<dbReference type="SUPFAM" id="SSF48452">
    <property type="entry name" value="TPR-like"/>
    <property type="match status" value="1"/>
</dbReference>
<accession>A0ABR4IIB6</accession>
<organism evidence="3 4">
    <name type="scientific">Aspergillus cavernicola</name>
    <dbReference type="NCBI Taxonomy" id="176166"/>
    <lineage>
        <taxon>Eukaryota</taxon>
        <taxon>Fungi</taxon>
        <taxon>Dikarya</taxon>
        <taxon>Ascomycota</taxon>
        <taxon>Pezizomycotina</taxon>
        <taxon>Eurotiomycetes</taxon>
        <taxon>Eurotiomycetidae</taxon>
        <taxon>Eurotiales</taxon>
        <taxon>Aspergillaceae</taxon>
        <taxon>Aspergillus</taxon>
        <taxon>Aspergillus subgen. Nidulantes</taxon>
    </lineage>
</organism>
<dbReference type="Proteomes" id="UP001610335">
    <property type="component" value="Unassembled WGS sequence"/>
</dbReference>
<reference evidence="3 4" key="1">
    <citation type="submission" date="2024-07" db="EMBL/GenBank/DDBJ databases">
        <title>Section-level genome sequencing and comparative genomics of Aspergillus sections Usti and Cavernicolus.</title>
        <authorList>
            <consortium name="Lawrence Berkeley National Laboratory"/>
            <person name="Nybo J.L."/>
            <person name="Vesth T.C."/>
            <person name="Theobald S."/>
            <person name="Frisvad J.C."/>
            <person name="Larsen T.O."/>
            <person name="Kjaerboelling I."/>
            <person name="Rothschild-Mancinelli K."/>
            <person name="Lyhne E.K."/>
            <person name="Kogle M.E."/>
            <person name="Barry K."/>
            <person name="Clum A."/>
            <person name="Na H."/>
            <person name="Ledsgaard L."/>
            <person name="Lin J."/>
            <person name="Lipzen A."/>
            <person name="Kuo A."/>
            <person name="Riley R."/>
            <person name="Mondo S."/>
            <person name="LaButti K."/>
            <person name="Haridas S."/>
            <person name="Pangalinan J."/>
            <person name="Salamov A.A."/>
            <person name="Simmons B.A."/>
            <person name="Magnuson J.K."/>
            <person name="Chen J."/>
            <person name="Drula E."/>
            <person name="Henrissat B."/>
            <person name="Wiebenga A."/>
            <person name="Lubbers R.J."/>
            <person name="Gomes A.C."/>
            <person name="Makela M.R."/>
            <person name="Stajich J."/>
            <person name="Grigoriev I.V."/>
            <person name="Mortensen U.H."/>
            <person name="De vries R.P."/>
            <person name="Baker S.E."/>
            <person name="Andersen M.R."/>
        </authorList>
    </citation>
    <scope>NUCLEOTIDE SEQUENCE [LARGE SCALE GENOMIC DNA]</scope>
    <source>
        <strain evidence="3 4">CBS 600.67</strain>
    </source>
</reference>
<dbReference type="Pfam" id="PF12770">
    <property type="entry name" value="CHAT"/>
    <property type="match status" value="1"/>
</dbReference>
<dbReference type="PANTHER" id="PTHR19959:SF119">
    <property type="entry name" value="FUNGAL LIPASE-LIKE DOMAIN-CONTAINING PROTEIN"/>
    <property type="match status" value="1"/>
</dbReference>
<feature type="domain" description="CHAT" evidence="2">
    <location>
        <begin position="1369"/>
        <end position="1628"/>
    </location>
</feature>
<dbReference type="Gene3D" id="1.25.40.10">
    <property type="entry name" value="Tetratricopeptide repeat domain"/>
    <property type="match status" value="5"/>
</dbReference>
<protein>
    <submittedName>
        <fullName evidence="3">CHAT domain-containing protein</fullName>
    </submittedName>
</protein>
<name>A0ABR4IIB6_9EURO</name>
<dbReference type="EMBL" id="JBFXLS010000024">
    <property type="protein sequence ID" value="KAL2827513.1"/>
    <property type="molecule type" value="Genomic_DNA"/>
</dbReference>
<proteinExistence type="predicted"/>
<evidence type="ECO:0000256" key="1">
    <source>
        <dbReference type="SAM" id="MobiDB-lite"/>
    </source>
</evidence>
<evidence type="ECO:0000313" key="3">
    <source>
        <dbReference type="EMBL" id="KAL2827513.1"/>
    </source>
</evidence>
<dbReference type="InterPro" id="IPR011990">
    <property type="entry name" value="TPR-like_helical_dom_sf"/>
</dbReference>
<dbReference type="PANTHER" id="PTHR19959">
    <property type="entry name" value="KINESIN LIGHT CHAIN"/>
    <property type="match status" value="1"/>
</dbReference>